<protein>
    <submittedName>
        <fullName evidence="1">Reverse transcriptase/ribonuclease h/methyltransferase</fullName>
    </submittedName>
</protein>
<name>A0AAV3Y501_9GAST</name>
<reference evidence="1 2" key="1">
    <citation type="journal article" date="2021" name="Elife">
        <title>Chloroplast acquisition without the gene transfer in kleptoplastic sea slugs, Plakobranchus ocellatus.</title>
        <authorList>
            <person name="Maeda T."/>
            <person name="Takahashi S."/>
            <person name="Yoshida T."/>
            <person name="Shimamura S."/>
            <person name="Takaki Y."/>
            <person name="Nagai Y."/>
            <person name="Toyoda A."/>
            <person name="Suzuki Y."/>
            <person name="Arimoto A."/>
            <person name="Ishii H."/>
            <person name="Satoh N."/>
            <person name="Nishiyama T."/>
            <person name="Hasebe M."/>
            <person name="Maruyama T."/>
            <person name="Minagawa J."/>
            <person name="Obokata J."/>
            <person name="Shigenobu S."/>
        </authorList>
    </citation>
    <scope>NUCLEOTIDE SEQUENCE [LARGE SCALE GENOMIC DNA]</scope>
</reference>
<accession>A0AAV3Y501</accession>
<proteinExistence type="predicted"/>
<comment type="caution">
    <text evidence="1">The sequence shown here is derived from an EMBL/GenBank/DDBJ whole genome shotgun (WGS) entry which is preliminary data.</text>
</comment>
<gene>
    <name evidence="1" type="ORF">PoB_000399300</name>
</gene>
<dbReference type="GO" id="GO:0003964">
    <property type="term" value="F:RNA-directed DNA polymerase activity"/>
    <property type="evidence" value="ECO:0007669"/>
    <property type="project" value="UniProtKB-KW"/>
</dbReference>
<keyword evidence="2" id="KW-1185">Reference proteome</keyword>
<dbReference type="AlphaFoldDB" id="A0AAV3Y501"/>
<keyword evidence="1" id="KW-0695">RNA-directed DNA polymerase</keyword>
<organism evidence="1 2">
    <name type="scientific">Plakobranchus ocellatus</name>
    <dbReference type="NCBI Taxonomy" id="259542"/>
    <lineage>
        <taxon>Eukaryota</taxon>
        <taxon>Metazoa</taxon>
        <taxon>Spiralia</taxon>
        <taxon>Lophotrochozoa</taxon>
        <taxon>Mollusca</taxon>
        <taxon>Gastropoda</taxon>
        <taxon>Heterobranchia</taxon>
        <taxon>Euthyneura</taxon>
        <taxon>Panpulmonata</taxon>
        <taxon>Sacoglossa</taxon>
        <taxon>Placobranchoidea</taxon>
        <taxon>Plakobranchidae</taxon>
        <taxon>Plakobranchus</taxon>
    </lineage>
</organism>
<sequence length="134" mass="15272">MGNENRRMDPALDMMHNEKERGAEIPTQLALTHQSRLLGNSNQLFTSSQSPHNGVTKDTLARWMNLTLKKPGNDTRVFPKLTALKQHQSQLQLEPQIFLKHCAQLDGQTGHFHKVLLTSLLIITYYIPLCEKVN</sequence>
<dbReference type="EMBL" id="BLXT01000480">
    <property type="protein sequence ID" value="GFN77487.1"/>
    <property type="molecule type" value="Genomic_DNA"/>
</dbReference>
<keyword evidence="1" id="KW-0548">Nucleotidyltransferase</keyword>
<evidence type="ECO:0000313" key="2">
    <source>
        <dbReference type="Proteomes" id="UP000735302"/>
    </source>
</evidence>
<keyword evidence="1" id="KW-0808">Transferase</keyword>
<dbReference type="Proteomes" id="UP000735302">
    <property type="component" value="Unassembled WGS sequence"/>
</dbReference>
<evidence type="ECO:0000313" key="1">
    <source>
        <dbReference type="EMBL" id="GFN77487.1"/>
    </source>
</evidence>